<proteinExistence type="predicted"/>
<keyword evidence="1" id="KW-0472">Membrane</keyword>
<keyword evidence="4" id="KW-1185">Reference proteome</keyword>
<feature type="domain" description="Heterokaryon incompatibility" evidence="2">
    <location>
        <begin position="181"/>
        <end position="326"/>
    </location>
</feature>
<dbReference type="EMBL" id="JAGPNK010000034">
    <property type="protein sequence ID" value="KAH7303393.1"/>
    <property type="molecule type" value="Genomic_DNA"/>
</dbReference>
<dbReference type="PANTHER" id="PTHR24148:SF64">
    <property type="entry name" value="HETEROKARYON INCOMPATIBILITY DOMAIN-CONTAINING PROTEIN"/>
    <property type="match status" value="1"/>
</dbReference>
<dbReference type="OrthoDB" id="3560411at2759"/>
<feature type="non-terminal residue" evidence="3">
    <location>
        <position position="784"/>
    </location>
</feature>
<reference evidence="3" key="1">
    <citation type="journal article" date="2021" name="Nat. Commun.">
        <title>Genetic determinants of endophytism in the Arabidopsis root mycobiome.</title>
        <authorList>
            <person name="Mesny F."/>
            <person name="Miyauchi S."/>
            <person name="Thiergart T."/>
            <person name="Pickel B."/>
            <person name="Atanasova L."/>
            <person name="Karlsson M."/>
            <person name="Huettel B."/>
            <person name="Barry K.W."/>
            <person name="Haridas S."/>
            <person name="Chen C."/>
            <person name="Bauer D."/>
            <person name="Andreopoulos W."/>
            <person name="Pangilinan J."/>
            <person name="LaButti K."/>
            <person name="Riley R."/>
            <person name="Lipzen A."/>
            <person name="Clum A."/>
            <person name="Drula E."/>
            <person name="Henrissat B."/>
            <person name="Kohler A."/>
            <person name="Grigoriev I.V."/>
            <person name="Martin F.M."/>
            <person name="Hacquard S."/>
        </authorList>
    </citation>
    <scope>NUCLEOTIDE SEQUENCE</scope>
    <source>
        <strain evidence="3">MPI-CAGE-CH-0235</strain>
    </source>
</reference>
<evidence type="ECO:0000313" key="4">
    <source>
        <dbReference type="Proteomes" id="UP000813444"/>
    </source>
</evidence>
<keyword evidence="1" id="KW-0812">Transmembrane</keyword>
<dbReference type="InterPro" id="IPR010730">
    <property type="entry name" value="HET"/>
</dbReference>
<sequence>MPLYEPISATEFRIVHILPGSFDDDIHCVLETRPSEVKTQYEALSYQWGEPSPAKPTIRISPFRDASFMNKPSRSARMLSRLRNTRANIPPSVSRFYRRARNVMASHITVKIYFLFFYGVLFGVFPHWMAVMVGFLISPYILVVVCDKSVDLIDEILETQPWLLATWFLNKTWRIPAEETLDCEVLSVMPNLALALRYLRGKDQPRAFWIDAICINQLDEAEKKVQVNRMDFIYANASTLLIWLGDYHGIGDSPPCSDVLRIRCEHKRQIAKAFEYMSTKSSMNLFKAIKSHFESRTNKERLRKAMPGLISIARRGYWERLWVVQETALATGPIKIQCGHHVCDFQGIHAAQHHASLDKHEMKVIAEEAFRSTRRFVLAFKDFRYSSLHDHGMTVATSRYVYKVTTVAMSFIWADLEDELRQFHDHPYAHRLQLIMLRTSGYFQCRDEQDRLYAVLGVVGGTKKGKRAIANTTQLFSSQFLYTAIGIYIDMWLKKKLGDIRTSFFIRSTLGLVVGSWSVFFEEKAKFWTLNRPQYVMSTPDEATRALAATSTGPDKNVSGFFRGLAQFLANETGTLAFLDAAPCGANAMEDLPSWAPYWQTRIGDGPYEFAKSVKGQMASDSFRFLQDGSVLELLGYEHGRITEARAIDPAVANSSTWQFVSDKMFAVPMRLGEIVAFHLKCLGDISLEETLHPPVVALFEEMVKVSIQGGQMILKQYGSNVFHYVKDDLPGSLGFVKAGDARKGDSFIHVPGCYHQLVLRPVTVPGRPVRWKLAGLAVTIEIA</sequence>
<dbReference type="AlphaFoldDB" id="A0A8K0SDD1"/>
<protein>
    <submittedName>
        <fullName evidence="3">Heterokaryon incompatibility protein-domain-containing protein</fullName>
    </submittedName>
</protein>
<dbReference type="InterPro" id="IPR052895">
    <property type="entry name" value="HetReg/Transcr_Mod"/>
</dbReference>
<dbReference type="Proteomes" id="UP000813444">
    <property type="component" value="Unassembled WGS sequence"/>
</dbReference>
<evidence type="ECO:0000256" key="1">
    <source>
        <dbReference type="SAM" id="Phobius"/>
    </source>
</evidence>
<gene>
    <name evidence="3" type="ORF">B0I35DRAFT_384001</name>
</gene>
<keyword evidence="1" id="KW-1133">Transmembrane helix</keyword>
<feature type="transmembrane region" description="Helical" evidence="1">
    <location>
        <begin position="103"/>
        <end position="121"/>
    </location>
</feature>
<evidence type="ECO:0000313" key="3">
    <source>
        <dbReference type="EMBL" id="KAH7303393.1"/>
    </source>
</evidence>
<dbReference type="PANTHER" id="PTHR24148">
    <property type="entry name" value="ANKYRIN REPEAT DOMAIN-CONTAINING PROTEIN 39 HOMOLOG-RELATED"/>
    <property type="match status" value="1"/>
</dbReference>
<dbReference type="Pfam" id="PF06985">
    <property type="entry name" value="HET"/>
    <property type="match status" value="1"/>
</dbReference>
<comment type="caution">
    <text evidence="3">The sequence shown here is derived from an EMBL/GenBank/DDBJ whole genome shotgun (WGS) entry which is preliminary data.</text>
</comment>
<evidence type="ECO:0000259" key="2">
    <source>
        <dbReference type="Pfam" id="PF06985"/>
    </source>
</evidence>
<accession>A0A8K0SDD1</accession>
<organism evidence="3 4">
    <name type="scientific">Stachybotrys elegans</name>
    <dbReference type="NCBI Taxonomy" id="80388"/>
    <lineage>
        <taxon>Eukaryota</taxon>
        <taxon>Fungi</taxon>
        <taxon>Dikarya</taxon>
        <taxon>Ascomycota</taxon>
        <taxon>Pezizomycotina</taxon>
        <taxon>Sordariomycetes</taxon>
        <taxon>Hypocreomycetidae</taxon>
        <taxon>Hypocreales</taxon>
        <taxon>Stachybotryaceae</taxon>
        <taxon>Stachybotrys</taxon>
    </lineage>
</organism>
<name>A0A8K0SDD1_9HYPO</name>